<comment type="cofactor">
    <cofactor evidence="1 10">
        <name>pyridoxal 5'-phosphate</name>
        <dbReference type="ChEBI" id="CHEBI:597326"/>
    </cofactor>
</comment>
<dbReference type="InterPro" id="IPR050214">
    <property type="entry name" value="Cys_Synth/Cystath_Beta-Synth"/>
</dbReference>
<dbReference type="EC" id="2.5.1.47" evidence="4"/>
<feature type="domain" description="Tryptophan synthase beta chain-like PALP" evidence="12">
    <location>
        <begin position="8"/>
        <end position="293"/>
    </location>
</feature>
<evidence type="ECO:0000256" key="5">
    <source>
        <dbReference type="ARBA" id="ARBA00019371"/>
    </source>
</evidence>
<feature type="binding site" evidence="10">
    <location>
        <begin position="178"/>
        <end position="182"/>
    </location>
    <ligand>
        <name>pyridoxal 5'-phosphate</name>
        <dbReference type="ChEBI" id="CHEBI:597326"/>
    </ligand>
</feature>
<dbReference type="Gene3D" id="3.40.50.1100">
    <property type="match status" value="2"/>
</dbReference>
<evidence type="ECO:0000256" key="9">
    <source>
        <dbReference type="ARBA" id="ARBA00047931"/>
    </source>
</evidence>
<comment type="pathway">
    <text evidence="2">Amino-acid biosynthesis; L-cysteine biosynthesis; L-cysteine from L-serine: step 2/2.</text>
</comment>
<dbReference type="GO" id="GO:0006535">
    <property type="term" value="P:cysteine biosynthetic process from serine"/>
    <property type="evidence" value="ECO:0007669"/>
    <property type="project" value="InterPro"/>
</dbReference>
<evidence type="ECO:0000256" key="4">
    <source>
        <dbReference type="ARBA" id="ARBA00012681"/>
    </source>
</evidence>
<dbReference type="PANTHER" id="PTHR10314">
    <property type="entry name" value="CYSTATHIONINE BETA-SYNTHASE"/>
    <property type="match status" value="1"/>
</dbReference>
<protein>
    <recommendedName>
        <fullName evidence="5">Cysteine synthase</fullName>
        <ecNumber evidence="4">2.5.1.47</ecNumber>
    </recommendedName>
    <alternativeName>
        <fullName evidence="7">O-acetylserine (thiol)-lyase</fullName>
    </alternativeName>
    <alternativeName>
        <fullName evidence="8">O-acetylserine sulfhydrylase</fullName>
    </alternativeName>
</protein>
<dbReference type="FunFam" id="3.40.50.1100:FF:000003">
    <property type="entry name" value="Cystathionine beta-synthase"/>
    <property type="match status" value="1"/>
</dbReference>
<comment type="similarity">
    <text evidence="3">Belongs to the cysteine synthase/cystathionine beta-synthase family.</text>
</comment>
<evidence type="ECO:0000313" key="14">
    <source>
        <dbReference type="Proteomes" id="UP000183404"/>
    </source>
</evidence>
<feature type="binding site" evidence="10">
    <location>
        <position position="266"/>
    </location>
    <ligand>
        <name>pyridoxal 5'-phosphate</name>
        <dbReference type="ChEBI" id="CHEBI:597326"/>
    </ligand>
</feature>
<evidence type="ECO:0000256" key="10">
    <source>
        <dbReference type="PIRSR" id="PIRSR605856-50"/>
    </source>
</evidence>
<sequence length="305" mass="32979">MEYVKDIRELIGNTPILKISNFEIPEGINIFAKLEFLNPGGSVKDRACLYMIKDAEEKGLLKKGGTLIEATAGNTGIGLALAALNRGYKVIFVVPDKFSVEKQLLMKALGAEIVNTPKEEGMKGAIKKAEELAREIEGSFIPNQFINMANVRAHYETTGPEIYSQLDGNIDVFVAGAGTGGTFTGVVKYLKEKNNRVKAVLADPIGSIIGGGSEVGCYNIEGIGNSFIPDTMDTSLIDEVEKISDVEAFNAVKELHRREGLIVGSSSGAAFTAAMRQAMKAKAPCNIVVIFPDRGDRYFSKNLYE</sequence>
<name>A0A1I2ANC3_THETY</name>
<reference evidence="13 14" key="1">
    <citation type="submission" date="2016-10" db="EMBL/GenBank/DDBJ databases">
        <authorList>
            <person name="de Groot N.N."/>
        </authorList>
    </citation>
    <scope>NUCLEOTIDE SEQUENCE [LARGE SCALE GENOMIC DNA]</scope>
    <source>
        <strain evidence="13 14">DSM 569</strain>
    </source>
</reference>
<organism evidence="13 14">
    <name type="scientific">Thermoanaerobacter thermohydrosulfuricus</name>
    <name type="common">Clostridium thermohydrosulfuricum</name>
    <dbReference type="NCBI Taxonomy" id="1516"/>
    <lineage>
        <taxon>Bacteria</taxon>
        <taxon>Bacillati</taxon>
        <taxon>Bacillota</taxon>
        <taxon>Clostridia</taxon>
        <taxon>Thermoanaerobacterales</taxon>
        <taxon>Thermoanaerobacteraceae</taxon>
        <taxon>Thermoanaerobacter</taxon>
    </lineage>
</organism>
<feature type="binding site" evidence="10">
    <location>
        <position position="74"/>
    </location>
    <ligand>
        <name>pyridoxal 5'-phosphate</name>
        <dbReference type="ChEBI" id="CHEBI:597326"/>
    </ligand>
</feature>
<evidence type="ECO:0000313" key="13">
    <source>
        <dbReference type="EMBL" id="SDG01008.1"/>
    </source>
</evidence>
<proteinExistence type="inferred from homology"/>
<dbReference type="FunFam" id="3.40.50.1100:FF:000118">
    <property type="entry name" value="Related to CYS4-cystathionine beta-synthase"/>
    <property type="match status" value="1"/>
</dbReference>
<dbReference type="RefSeq" id="WP_004401408.1">
    <property type="nucleotide sequence ID" value="NZ_FNBS01000037.1"/>
</dbReference>
<dbReference type="NCBIfam" id="TIGR01136">
    <property type="entry name" value="cysKM"/>
    <property type="match status" value="1"/>
</dbReference>
<evidence type="ECO:0000256" key="8">
    <source>
        <dbReference type="ARBA" id="ARBA00033075"/>
    </source>
</evidence>
<evidence type="ECO:0000256" key="2">
    <source>
        <dbReference type="ARBA" id="ARBA00004962"/>
    </source>
</evidence>
<gene>
    <name evidence="13" type="ORF">SAMN04244560_01631</name>
</gene>
<evidence type="ECO:0000256" key="7">
    <source>
        <dbReference type="ARBA" id="ARBA00030296"/>
    </source>
</evidence>
<dbReference type="Pfam" id="PF00291">
    <property type="entry name" value="PALP"/>
    <property type="match status" value="1"/>
</dbReference>
<dbReference type="InterPro" id="IPR001926">
    <property type="entry name" value="TrpB-like_PALP"/>
</dbReference>
<dbReference type="GO" id="GO:0004124">
    <property type="term" value="F:cysteine synthase activity"/>
    <property type="evidence" value="ECO:0007669"/>
    <property type="project" value="UniProtKB-EC"/>
</dbReference>
<evidence type="ECO:0000256" key="6">
    <source>
        <dbReference type="ARBA" id="ARBA00022898"/>
    </source>
</evidence>
<keyword evidence="6 10" id="KW-0663">Pyridoxal phosphate</keyword>
<dbReference type="AlphaFoldDB" id="A0A1I2ANC3"/>
<dbReference type="InterPro" id="IPR005856">
    <property type="entry name" value="Cys_synth"/>
</dbReference>
<dbReference type="SUPFAM" id="SSF53686">
    <property type="entry name" value="Tryptophan synthase beta subunit-like PLP-dependent enzymes"/>
    <property type="match status" value="1"/>
</dbReference>
<dbReference type="InterPro" id="IPR036052">
    <property type="entry name" value="TrpB-like_PALP_sf"/>
</dbReference>
<evidence type="ECO:0000259" key="12">
    <source>
        <dbReference type="Pfam" id="PF00291"/>
    </source>
</evidence>
<dbReference type="EMBL" id="FNBS01000037">
    <property type="protein sequence ID" value="SDG01008.1"/>
    <property type="molecule type" value="Genomic_DNA"/>
</dbReference>
<evidence type="ECO:0000256" key="11">
    <source>
        <dbReference type="PIRSR" id="PIRSR605856-51"/>
    </source>
</evidence>
<feature type="modified residue" description="N6-(pyridoxal phosphate)lysine" evidence="11">
    <location>
        <position position="44"/>
    </location>
</feature>
<dbReference type="Proteomes" id="UP000183404">
    <property type="component" value="Unassembled WGS sequence"/>
</dbReference>
<dbReference type="CDD" id="cd01561">
    <property type="entry name" value="CBS_like"/>
    <property type="match status" value="1"/>
</dbReference>
<accession>A0A1I2ANC3</accession>
<evidence type="ECO:0000256" key="1">
    <source>
        <dbReference type="ARBA" id="ARBA00001933"/>
    </source>
</evidence>
<evidence type="ECO:0000256" key="3">
    <source>
        <dbReference type="ARBA" id="ARBA00007103"/>
    </source>
</evidence>
<comment type="catalytic activity">
    <reaction evidence="9">
        <text>O-acetyl-L-serine + hydrogen sulfide = L-cysteine + acetate</text>
        <dbReference type="Rhea" id="RHEA:14829"/>
        <dbReference type="ChEBI" id="CHEBI:29919"/>
        <dbReference type="ChEBI" id="CHEBI:30089"/>
        <dbReference type="ChEBI" id="CHEBI:35235"/>
        <dbReference type="ChEBI" id="CHEBI:58340"/>
        <dbReference type="EC" id="2.5.1.47"/>
    </reaction>
</comment>